<dbReference type="KEGG" id="cdep:91089602"/>
<reference evidence="2" key="2">
    <citation type="journal article" date="2022" name="Elife">
        <title>Obligate sexual reproduction of a homothallic fungus closely related to the Cryptococcus pathogenic species complex.</title>
        <authorList>
            <person name="Passer A.R."/>
            <person name="Clancey S.A."/>
            <person name="Shea T."/>
            <person name="David-Palma M."/>
            <person name="Averette A.F."/>
            <person name="Boekhout T."/>
            <person name="Porcel B.M."/>
            <person name="Nowrousian M."/>
            <person name="Cuomo C.A."/>
            <person name="Sun S."/>
            <person name="Heitman J."/>
            <person name="Coelho M.A."/>
        </authorList>
    </citation>
    <scope>NUCLEOTIDE SEQUENCE</scope>
    <source>
        <strain evidence="2">CBS 7841</strain>
    </source>
</reference>
<keyword evidence="3" id="KW-1185">Reference proteome</keyword>
<dbReference type="Proteomes" id="UP000094043">
    <property type="component" value="Chromosome 7"/>
</dbReference>
<reference evidence="2" key="3">
    <citation type="submission" date="2024-01" db="EMBL/GenBank/DDBJ databases">
        <authorList>
            <person name="Coelho M.A."/>
            <person name="David-Palma M."/>
            <person name="Shea T."/>
            <person name="Sun S."/>
            <person name="Cuomo C.A."/>
            <person name="Heitman J."/>
        </authorList>
    </citation>
    <scope>NUCLEOTIDE SEQUENCE</scope>
    <source>
        <strain evidence="2">CBS 7841</strain>
    </source>
</reference>
<gene>
    <name evidence="2" type="ORF">L203_105393</name>
</gene>
<dbReference type="VEuPathDB" id="FungiDB:L203_04070"/>
<feature type="region of interest" description="Disordered" evidence="1">
    <location>
        <begin position="758"/>
        <end position="779"/>
    </location>
</feature>
<dbReference type="OrthoDB" id="3268641at2759"/>
<feature type="region of interest" description="Disordered" evidence="1">
    <location>
        <begin position="599"/>
        <end position="664"/>
    </location>
</feature>
<dbReference type="GeneID" id="91089602"/>
<reference evidence="2" key="1">
    <citation type="submission" date="2016-06" db="EMBL/GenBank/DDBJ databases">
        <authorList>
            <person name="Cuomo C."/>
            <person name="Litvintseva A."/>
            <person name="Heitman J."/>
            <person name="Chen Y."/>
            <person name="Sun S."/>
            <person name="Springer D."/>
            <person name="Dromer F."/>
            <person name="Young S."/>
            <person name="Zeng Q."/>
            <person name="Chapman S."/>
            <person name="Gujja S."/>
            <person name="Saif S."/>
            <person name="Birren B."/>
        </authorList>
    </citation>
    <scope>NUCLEOTIDE SEQUENCE</scope>
    <source>
        <strain evidence="2">CBS 7841</strain>
    </source>
</reference>
<proteinExistence type="predicted"/>
<dbReference type="RefSeq" id="XP_066070857.1">
    <property type="nucleotide sequence ID" value="XM_066214760.1"/>
</dbReference>
<feature type="region of interest" description="Disordered" evidence="1">
    <location>
        <begin position="512"/>
        <end position="550"/>
    </location>
</feature>
<feature type="compositionally biased region" description="Polar residues" evidence="1">
    <location>
        <begin position="512"/>
        <end position="522"/>
    </location>
</feature>
<feature type="region of interest" description="Disordered" evidence="1">
    <location>
        <begin position="880"/>
        <end position="901"/>
    </location>
</feature>
<accession>A0A1E3ICZ0</accession>
<feature type="compositionally biased region" description="Polar residues" evidence="1">
    <location>
        <begin position="626"/>
        <end position="641"/>
    </location>
</feature>
<organism evidence="2 3">
    <name type="scientific">Cryptococcus depauperatus CBS 7841</name>
    <dbReference type="NCBI Taxonomy" id="1295531"/>
    <lineage>
        <taxon>Eukaryota</taxon>
        <taxon>Fungi</taxon>
        <taxon>Dikarya</taxon>
        <taxon>Basidiomycota</taxon>
        <taxon>Agaricomycotina</taxon>
        <taxon>Tremellomycetes</taxon>
        <taxon>Tremellales</taxon>
        <taxon>Cryptococcaceae</taxon>
        <taxon>Cryptococcus</taxon>
    </lineage>
</organism>
<dbReference type="AlphaFoldDB" id="A0A1E3ICZ0"/>
<sequence>MAVKSSLLPPDLIPSFSHSASLYVPDIPRTVPILDSTSYSPFPTFPGTARATDPYGLNTFLLAPGDALWNYVDPLPDCNASGSGSGSESDKAKSMLGLNKAMPKQKSLGVLRPSPLSQPPIFGDEAKEFEKPLIRKRSLSIGTISPTLPKQEEQSDLLTNIKAAVEVVPIVKKEQGRRKSLKKAFTLGRRGRKSESALSLSSIPPVPTLSFTDEDPSASPPSTLTPLSTRSSSQTTLSSSASSISSSEGIKTPAEGQPETEVFIEGKILANALEKGRKNRIWGWLGGRKKGDGLSIFSKNSSAKSSPNSSTVDLLAISQASPPQTQVKSAVFSPAQMLLQQAPIEHTFLTNQLRTSSMKKLSQLRAPSPHPFALSLARQSNKLPDEIALSIQSGRRVFPKSVNIYTGLADLSPAQGGLRLGLAVRDVMIKLDRGEKPYGTISPRRNFKKALVPRPRGVLDFINRPPFEHRNHVLCSDGIYTHVTMARPGHVMWAFEYSPYITSLCEVDEISNSDGRPSQESFDSLKKAAQDVETKDALDEQEAGEKETQDADAALRALEGNVKLSPPLMIKTIESDATKIALTVATSYNTTTAAIRRSSFVRPPVPTRRTSYDSENVDDDDMPLSVTKSRSQLSRPNQSPLASLEHPRVRASSQPNTRDRSSKRFSQIMLSPEHLQMEQQAALVAIQQARERREQNSKGANEKRAEAEMQKEKMRDRKYRGVSMIDLKTVPDLVQKEKYKRMSSGSRLDLAMGSGHARFPSPSKVIPKHENNRNSGMSTMSTFQTFYQPSFTRRPENVRSRTSVDHEKTSSRYHSFYEQRGGVSSTTSLHKYAAFPTQMAQPLQQIYMQGMKADASGMQGMLAIQQNRGSMMFNLDMNPQQQGHSLGLSPEPMNRRISRMS</sequence>
<feature type="region of interest" description="Disordered" evidence="1">
    <location>
        <begin position="194"/>
        <end position="258"/>
    </location>
</feature>
<evidence type="ECO:0000313" key="2">
    <source>
        <dbReference type="EMBL" id="WVN90157.1"/>
    </source>
</evidence>
<feature type="compositionally biased region" description="Low complexity" evidence="1">
    <location>
        <begin position="220"/>
        <end position="247"/>
    </location>
</feature>
<dbReference type="EMBL" id="CP143790">
    <property type="protein sequence ID" value="WVN90157.1"/>
    <property type="molecule type" value="Genomic_DNA"/>
</dbReference>
<name>A0A1E3ICZ0_9TREE</name>
<evidence type="ECO:0000313" key="3">
    <source>
        <dbReference type="Proteomes" id="UP000094043"/>
    </source>
</evidence>
<feature type="region of interest" description="Disordered" evidence="1">
    <location>
        <begin position="688"/>
        <end position="717"/>
    </location>
</feature>
<feature type="compositionally biased region" description="Basic and acidic residues" evidence="1">
    <location>
        <begin position="523"/>
        <end position="549"/>
    </location>
</feature>
<evidence type="ECO:0000256" key="1">
    <source>
        <dbReference type="SAM" id="MobiDB-lite"/>
    </source>
</evidence>
<feature type="compositionally biased region" description="Basic and acidic residues" evidence="1">
    <location>
        <begin position="793"/>
        <end position="810"/>
    </location>
</feature>
<feature type="compositionally biased region" description="Basic and acidic residues" evidence="1">
    <location>
        <begin position="689"/>
        <end position="715"/>
    </location>
</feature>
<protein>
    <submittedName>
        <fullName evidence="2">Uncharacterized protein</fullName>
    </submittedName>
</protein>
<feature type="region of interest" description="Disordered" evidence="1">
    <location>
        <begin position="793"/>
        <end position="812"/>
    </location>
</feature>